<protein>
    <submittedName>
        <fullName evidence="1">Uncharacterized protein</fullName>
    </submittedName>
</protein>
<dbReference type="Gene3D" id="3.40.30.10">
    <property type="entry name" value="Glutaredoxin"/>
    <property type="match status" value="1"/>
</dbReference>
<accession>A0AAV6HZJ8</accession>
<gene>
    <name evidence="1" type="ORF">RHGRI_033942</name>
</gene>
<evidence type="ECO:0000313" key="1">
    <source>
        <dbReference type="EMBL" id="KAG5521542.1"/>
    </source>
</evidence>
<dbReference type="GO" id="GO:0004364">
    <property type="term" value="F:glutathione transferase activity"/>
    <property type="evidence" value="ECO:0007669"/>
    <property type="project" value="InterPro"/>
</dbReference>
<keyword evidence="2" id="KW-1185">Reference proteome</keyword>
<reference evidence="1" key="1">
    <citation type="submission" date="2020-08" db="EMBL/GenBank/DDBJ databases">
        <title>Plant Genome Project.</title>
        <authorList>
            <person name="Zhang R.-G."/>
        </authorList>
    </citation>
    <scope>NUCLEOTIDE SEQUENCE</scope>
    <source>
        <strain evidence="1">WSP0</strain>
        <tissue evidence="1">Leaf</tissue>
    </source>
</reference>
<dbReference type="PANTHER" id="PTHR44372:SF1">
    <property type="entry name" value="ELONGATION FACTOR 1-GAMMA 3"/>
    <property type="match status" value="1"/>
</dbReference>
<dbReference type="AlphaFoldDB" id="A0AAV6HZJ8"/>
<dbReference type="EMBL" id="JACTNZ010000012">
    <property type="protein sequence ID" value="KAG5521542.1"/>
    <property type="molecule type" value="Genomic_DNA"/>
</dbReference>
<organism evidence="1 2">
    <name type="scientific">Rhododendron griersonianum</name>
    <dbReference type="NCBI Taxonomy" id="479676"/>
    <lineage>
        <taxon>Eukaryota</taxon>
        <taxon>Viridiplantae</taxon>
        <taxon>Streptophyta</taxon>
        <taxon>Embryophyta</taxon>
        <taxon>Tracheophyta</taxon>
        <taxon>Spermatophyta</taxon>
        <taxon>Magnoliopsida</taxon>
        <taxon>eudicotyledons</taxon>
        <taxon>Gunneridae</taxon>
        <taxon>Pentapetalae</taxon>
        <taxon>asterids</taxon>
        <taxon>Ericales</taxon>
        <taxon>Ericaceae</taxon>
        <taxon>Ericoideae</taxon>
        <taxon>Rhodoreae</taxon>
        <taxon>Rhododendron</taxon>
    </lineage>
</organism>
<dbReference type="PANTHER" id="PTHR44372">
    <property type="entry name" value="ELONGATION FACTOR 1-GAMMA 1-RELATED"/>
    <property type="match status" value="1"/>
</dbReference>
<evidence type="ECO:0000313" key="2">
    <source>
        <dbReference type="Proteomes" id="UP000823749"/>
    </source>
</evidence>
<comment type="caution">
    <text evidence="1">The sequence shown here is derived from an EMBL/GenBank/DDBJ whole genome shotgun (WGS) entry which is preliminary data.</text>
</comment>
<dbReference type="Proteomes" id="UP000823749">
    <property type="component" value="Chromosome 12"/>
</dbReference>
<proteinExistence type="predicted"/>
<dbReference type="InterPro" id="IPR044628">
    <property type="entry name" value="EF-1-gamma_plant"/>
</dbReference>
<sequence>MARAPPEKVLHAGKTNKNASKTLIVAKYSVVRVEMTQNFEMGVSNKTPKFLNMNPIGKFLARSTKEGSYLKNLPKSSGIQLIGFQSSTFEHQKISSEEAVETAKLLALKEGLLVRI</sequence>
<name>A0AAV6HZJ8_9ERIC</name>